<dbReference type="HOGENOM" id="CLU_000288_125_13_1"/>
<evidence type="ECO:0000256" key="7">
    <source>
        <dbReference type="ARBA" id="ARBA00023136"/>
    </source>
</evidence>
<keyword evidence="5" id="KW-0256">Endoplasmic reticulum</keyword>
<dbReference type="GO" id="GO:0016020">
    <property type="term" value="C:membrane"/>
    <property type="evidence" value="ECO:0007669"/>
    <property type="project" value="UniProtKB-SubCell"/>
</dbReference>
<evidence type="ECO:0000256" key="1">
    <source>
        <dbReference type="ARBA" id="ARBA00004173"/>
    </source>
</evidence>
<dbReference type="InterPro" id="IPR029058">
    <property type="entry name" value="AB_hydrolase_fold"/>
</dbReference>
<proteinExistence type="inferred from homology"/>
<organism evidence="11 12">
    <name type="scientific">Metarhizium guizhouense (strain ARSEF 977)</name>
    <dbReference type="NCBI Taxonomy" id="1276136"/>
    <lineage>
        <taxon>Eukaryota</taxon>
        <taxon>Fungi</taxon>
        <taxon>Dikarya</taxon>
        <taxon>Ascomycota</taxon>
        <taxon>Pezizomycotina</taxon>
        <taxon>Sordariomycetes</taxon>
        <taxon>Hypocreomycetidae</taxon>
        <taxon>Hypocreales</taxon>
        <taxon>Clavicipitaceae</taxon>
        <taxon>Metarhizium</taxon>
    </lineage>
</organism>
<keyword evidence="7" id="KW-0472">Membrane</keyword>
<evidence type="ECO:0000256" key="3">
    <source>
        <dbReference type="ARBA" id="ARBA00004370"/>
    </source>
</evidence>
<keyword evidence="6" id="KW-0496">Mitochondrion</keyword>
<comment type="subcellular location">
    <subcellularLocation>
        <location evidence="2">Endoplasmic reticulum</location>
    </subcellularLocation>
    <subcellularLocation>
        <location evidence="3">Membrane</location>
    </subcellularLocation>
    <subcellularLocation>
        <location evidence="1">Mitochondrion</location>
    </subcellularLocation>
</comment>
<evidence type="ECO:0000313" key="11">
    <source>
        <dbReference type="EMBL" id="KID85820.1"/>
    </source>
</evidence>
<evidence type="ECO:0000259" key="10">
    <source>
        <dbReference type="Pfam" id="PF05057"/>
    </source>
</evidence>
<comment type="similarity">
    <text evidence="4">Belongs to the putative lipase ROG1 family.</text>
</comment>
<evidence type="ECO:0000259" key="9">
    <source>
        <dbReference type="Pfam" id="PF00931"/>
    </source>
</evidence>
<dbReference type="Gene3D" id="3.40.50.1820">
    <property type="entry name" value="alpha/beta hydrolase"/>
    <property type="match status" value="1"/>
</dbReference>
<dbReference type="Pfam" id="PF00931">
    <property type="entry name" value="NB-ARC"/>
    <property type="match status" value="1"/>
</dbReference>
<dbReference type="SUPFAM" id="SSF53474">
    <property type="entry name" value="alpha/beta-Hydrolases"/>
    <property type="match status" value="1"/>
</dbReference>
<dbReference type="Proteomes" id="UP000031192">
    <property type="component" value="Unassembled WGS sequence"/>
</dbReference>
<dbReference type="EMBL" id="AZNH01000026">
    <property type="protein sequence ID" value="KID85820.1"/>
    <property type="molecule type" value="Genomic_DNA"/>
</dbReference>
<name>A0A0B4GFJ2_METGA</name>
<dbReference type="InterPro" id="IPR002182">
    <property type="entry name" value="NB-ARC"/>
</dbReference>
<evidence type="ECO:0000313" key="12">
    <source>
        <dbReference type="Proteomes" id="UP000031192"/>
    </source>
</evidence>
<dbReference type="Gene3D" id="3.40.50.300">
    <property type="entry name" value="P-loop containing nucleotide triphosphate hydrolases"/>
    <property type="match status" value="1"/>
</dbReference>
<dbReference type="InterPro" id="IPR052374">
    <property type="entry name" value="SERAC1"/>
</dbReference>
<evidence type="ECO:0000256" key="6">
    <source>
        <dbReference type="ARBA" id="ARBA00023128"/>
    </source>
</evidence>
<dbReference type="OrthoDB" id="4944114at2759"/>
<feature type="domain" description="NB-ARC" evidence="9">
    <location>
        <begin position="379"/>
        <end position="556"/>
    </location>
</feature>
<dbReference type="GO" id="GO:0005783">
    <property type="term" value="C:endoplasmic reticulum"/>
    <property type="evidence" value="ECO:0007669"/>
    <property type="project" value="UniProtKB-SubCell"/>
</dbReference>
<dbReference type="AlphaFoldDB" id="A0A0B4GFJ2"/>
<gene>
    <name evidence="11" type="ORF">MGU_06929</name>
</gene>
<evidence type="ECO:0000256" key="4">
    <source>
        <dbReference type="ARBA" id="ARBA00007920"/>
    </source>
</evidence>
<feature type="domain" description="DUF676" evidence="10">
    <location>
        <begin position="43"/>
        <end position="179"/>
    </location>
</feature>
<dbReference type="Pfam" id="PF05057">
    <property type="entry name" value="DUF676"/>
    <property type="match status" value="1"/>
</dbReference>
<dbReference type="InterPro" id="IPR007751">
    <property type="entry name" value="DUF676_lipase-like"/>
</dbReference>
<feature type="region of interest" description="Disordered" evidence="8">
    <location>
        <begin position="1"/>
        <end position="25"/>
    </location>
</feature>
<evidence type="ECO:0000256" key="8">
    <source>
        <dbReference type="SAM" id="MobiDB-lite"/>
    </source>
</evidence>
<dbReference type="PANTHER" id="PTHR48182:SF2">
    <property type="entry name" value="PROTEIN SERAC1"/>
    <property type="match status" value="1"/>
</dbReference>
<sequence length="637" mass="71256">MGQRNRPTSSQQASNFSISKKTAWSSEEQPQAQDMCYAYVANNDKHLSIIFIHGLTGGRERTWTAKEASSPWPKTLLPLKFPESRILTFGYDAHVTQWRGVVSQSRIAHHAWKLLTALSTYREEDDTNERRIIFVCHSLGGLVCEDALVTSKQRSEPHLHGIIRSTRGIIFLGTPHHGAGLARWAEMLAKAVGHIKQANPKVVQVLQRDSEVLARIQYSFHTIIMTRNKEGNRNGAPPIEITCFYEELPPARAWACTFADSREVGACTKPHHQVVPQHSAILPGYIPIVIHANHMDMAKFDSVEDPGFVAMCGELRRWLKGLKADVDVNIAAVADTSGQQMSHARVPFWSVGETPECTESLQSCWLVPFGRNRDFVGRQDMLESLLKVLPPRADEDNCQRTVIEGLCGVGKTQIALQAAFRTRDRYPDCSVFWVPAVDALTFENSCRDIGRQLKVKGVDDDKADVGLLVKTALSEGAGRWLLIVDNADDVELLFGNAGAGATPLVECLPFNRNGSILFTTRNHEVTMRLDISPRHSFTTGEMRRDEAVKMLQRHLTESQTRDAESINVLLDFLTDLPLAIRQASAYISKTGMSVAKYLQHCQSSDSKLVTLLSKDFVDRNRYKNIKNPVTTTWLISF</sequence>
<dbReference type="SUPFAM" id="SSF52540">
    <property type="entry name" value="P-loop containing nucleoside triphosphate hydrolases"/>
    <property type="match status" value="1"/>
</dbReference>
<dbReference type="PANTHER" id="PTHR48182">
    <property type="entry name" value="PROTEIN SERAC1"/>
    <property type="match status" value="1"/>
</dbReference>
<reference evidence="11 12" key="1">
    <citation type="journal article" date="2014" name="Proc. Natl. Acad. Sci. U.S.A.">
        <title>Trajectory and genomic determinants of fungal-pathogen speciation and host adaptation.</title>
        <authorList>
            <person name="Hu X."/>
            <person name="Xiao G."/>
            <person name="Zheng P."/>
            <person name="Shang Y."/>
            <person name="Su Y."/>
            <person name="Zhang X."/>
            <person name="Liu X."/>
            <person name="Zhan S."/>
            <person name="St Leger R.J."/>
            <person name="Wang C."/>
        </authorList>
    </citation>
    <scope>NUCLEOTIDE SEQUENCE [LARGE SCALE GENOMIC DNA]</scope>
    <source>
        <strain evidence="11 12">ARSEF 977</strain>
    </source>
</reference>
<evidence type="ECO:0000256" key="2">
    <source>
        <dbReference type="ARBA" id="ARBA00004240"/>
    </source>
</evidence>
<dbReference type="InterPro" id="IPR027417">
    <property type="entry name" value="P-loop_NTPase"/>
</dbReference>
<protein>
    <submittedName>
        <fullName evidence="11">SesB-related regulatory protein</fullName>
    </submittedName>
</protein>
<keyword evidence="12" id="KW-1185">Reference proteome</keyword>
<evidence type="ECO:0000256" key="5">
    <source>
        <dbReference type="ARBA" id="ARBA00022824"/>
    </source>
</evidence>
<comment type="caution">
    <text evidence="11">The sequence shown here is derived from an EMBL/GenBank/DDBJ whole genome shotgun (WGS) entry which is preliminary data.</text>
</comment>
<dbReference type="GO" id="GO:0005739">
    <property type="term" value="C:mitochondrion"/>
    <property type="evidence" value="ECO:0007669"/>
    <property type="project" value="UniProtKB-SubCell"/>
</dbReference>
<accession>A0A0B4GFJ2</accession>
<dbReference type="GO" id="GO:0043531">
    <property type="term" value="F:ADP binding"/>
    <property type="evidence" value="ECO:0007669"/>
    <property type="project" value="InterPro"/>
</dbReference>